<evidence type="ECO:0000256" key="2">
    <source>
        <dbReference type="ARBA" id="ARBA00009003"/>
    </source>
</evidence>
<accession>A0AA38X2X7</accession>
<sequence length="873" mass="97990">MNRYFNSPNWSKAWYIPPHWLASADVKPVTIVDAALIASQAATANHHRLISHSSIPLILHQTWKSRRIETWSELLRNSVEKWLEYVVSDDMAYFFWDDEGVTRLLDHFEPDFVDHFHSLPTNVERSDVFRVLVLKWFGGIYADVDTQALRKPAGWVSTSDLAPWTDPVSEIRYTSNSSINLILGIEADCPPDGNEYWRMGYTYPVQLTQWALASSSSHPVLLRFMETLTYYLQAIADRNGGDLKSPDALRELRRIGPLSLTGPVAITGATQSWLKTKTGLRWNALTGLHDGGRSKAVGDVLVLPITGFSVLNDARNLLAGKQLSLATGCGTKYNYIDSQKLSLAATINSLPDYFCLDGSQPVIAESSNNQHGQCRATKPSVDRGSLHSGLRGANIRLCLARMPPTRYNRFKRKPGRVRFAVNEGEASTGKDVELGHYVQTRDSSGGIPDIAKGPGQSGAQPFSLFSKVPESSSSGPSRARYASWKPWSASRKRQRPASRSLIKALSLLKLSLMLLGVLQCFNYVCSILSAFFPDELDLVSGPFRDSIVTLESGTSEAWRDDLTADVQPLMCHSHNDYWRREPLYRAIQVGCTGVESDIWHFDDELYVAHTISGIRQNRTLKSLYLDPLKDILNRQNQFPDFLGPLDRPLNGVFATHPKQSLVLLIDFKNDPEPTWSRLESHLTYFRDKKYLTYFNGTSVVRGPLTIVVSGKAPFSRIVQSSTYRDVFYDAPLDVMASLPTNGEPSTTSLDSLTHANDSSLVDTPQYLQNAGTYSPANSYYASVSFIRSIGYPWHSSLSQAQLDLLRRQIRDAHARGLKARYWGIPAWPVGVRNYVWRVLVREGVDYLSVDDVDAVTRDDWGPRKGGWGKKWWR</sequence>
<keyword evidence="6" id="KW-1185">Reference proteome</keyword>
<dbReference type="InterPro" id="IPR017946">
    <property type="entry name" value="PLC-like_Pdiesterase_TIM-brl"/>
</dbReference>
<dbReference type="SUPFAM" id="SSF53448">
    <property type="entry name" value="Nucleotide-diphospho-sugar transferases"/>
    <property type="match status" value="1"/>
</dbReference>
<comment type="caution">
    <text evidence="5">The sequence shown here is derived from an EMBL/GenBank/DDBJ whole genome shotgun (WGS) entry which is preliminary data.</text>
</comment>
<gene>
    <name evidence="5" type="ORF">H2200_009654</name>
</gene>
<name>A0AA38X2X7_9EURO</name>
<dbReference type="InterPro" id="IPR029044">
    <property type="entry name" value="Nucleotide-diphossugar_trans"/>
</dbReference>
<evidence type="ECO:0000256" key="4">
    <source>
        <dbReference type="SAM" id="MobiDB-lite"/>
    </source>
</evidence>
<dbReference type="SUPFAM" id="SSF51695">
    <property type="entry name" value="PLC-like phosphodiesterases"/>
    <property type="match status" value="1"/>
</dbReference>
<reference evidence="5" key="1">
    <citation type="submission" date="2022-10" db="EMBL/GenBank/DDBJ databases">
        <title>Culturing micro-colonial fungi from biological soil crusts in the Mojave desert and describing Neophaeococcomyces mojavensis, and introducing the new genera and species Taxawa tesnikishii.</title>
        <authorList>
            <person name="Kurbessoian T."/>
            <person name="Stajich J.E."/>
        </authorList>
    </citation>
    <scope>NUCLEOTIDE SEQUENCE</scope>
    <source>
        <strain evidence="5">TK_41</strain>
    </source>
</reference>
<feature type="compositionally biased region" description="Low complexity" evidence="4">
    <location>
        <begin position="466"/>
        <end position="480"/>
    </location>
</feature>
<protein>
    <recommendedName>
        <fullName evidence="3">Altered inheritance of mitochondria protein 6</fullName>
    </recommendedName>
</protein>
<dbReference type="InterPro" id="IPR051236">
    <property type="entry name" value="HAT_RTT109-like"/>
</dbReference>
<evidence type="ECO:0000256" key="3">
    <source>
        <dbReference type="ARBA" id="ARBA00014286"/>
    </source>
</evidence>
<evidence type="ECO:0000313" key="6">
    <source>
        <dbReference type="Proteomes" id="UP001172673"/>
    </source>
</evidence>
<dbReference type="GO" id="GO:0006629">
    <property type="term" value="P:lipid metabolic process"/>
    <property type="evidence" value="ECO:0007669"/>
    <property type="project" value="InterPro"/>
</dbReference>
<proteinExistence type="inferred from homology"/>
<dbReference type="Gene3D" id="3.90.550.20">
    <property type="match status" value="1"/>
</dbReference>
<feature type="region of interest" description="Disordered" evidence="4">
    <location>
        <begin position="443"/>
        <end position="480"/>
    </location>
</feature>
<comment type="similarity">
    <text evidence="1">Belongs to the AIM6 family.</text>
</comment>
<dbReference type="GO" id="GO:1901135">
    <property type="term" value="P:carbohydrate derivative metabolic process"/>
    <property type="evidence" value="ECO:0007669"/>
    <property type="project" value="UniProtKB-ARBA"/>
</dbReference>
<dbReference type="AlphaFoldDB" id="A0AA38X2X7"/>
<dbReference type="PANTHER" id="PTHR31571">
    <property type="entry name" value="ALTERED INHERITANCE OF MITOCHONDRIA PROTEIN 6"/>
    <property type="match status" value="1"/>
</dbReference>
<comment type="similarity">
    <text evidence="2">Belongs to the glycosyltransferase 32 family.</text>
</comment>
<dbReference type="EMBL" id="JAPDRK010000015">
    <property type="protein sequence ID" value="KAJ9605805.1"/>
    <property type="molecule type" value="Genomic_DNA"/>
</dbReference>
<dbReference type="Pfam" id="PF04488">
    <property type="entry name" value="Gly_transf_sug"/>
    <property type="match status" value="1"/>
</dbReference>
<dbReference type="PANTHER" id="PTHR31571:SF1">
    <property type="entry name" value="ALTERED INHERITANCE OF MITOCHONDRIA PROTEIN 6"/>
    <property type="match status" value="1"/>
</dbReference>
<evidence type="ECO:0000313" key="5">
    <source>
        <dbReference type="EMBL" id="KAJ9605805.1"/>
    </source>
</evidence>
<feature type="region of interest" description="Disordered" evidence="4">
    <location>
        <begin position="366"/>
        <end position="385"/>
    </location>
</feature>
<organism evidence="5 6">
    <name type="scientific">Cladophialophora chaetospira</name>
    <dbReference type="NCBI Taxonomy" id="386627"/>
    <lineage>
        <taxon>Eukaryota</taxon>
        <taxon>Fungi</taxon>
        <taxon>Dikarya</taxon>
        <taxon>Ascomycota</taxon>
        <taxon>Pezizomycotina</taxon>
        <taxon>Eurotiomycetes</taxon>
        <taxon>Chaetothyriomycetidae</taxon>
        <taxon>Chaetothyriales</taxon>
        <taxon>Herpotrichiellaceae</taxon>
        <taxon>Cladophialophora</taxon>
    </lineage>
</organism>
<dbReference type="InterPro" id="IPR007577">
    <property type="entry name" value="GlycoTrfase_DXD_sugar-bd_CS"/>
</dbReference>
<evidence type="ECO:0000256" key="1">
    <source>
        <dbReference type="ARBA" id="ARBA00008858"/>
    </source>
</evidence>
<dbReference type="GO" id="GO:0008081">
    <property type="term" value="F:phosphoric diester hydrolase activity"/>
    <property type="evidence" value="ECO:0007669"/>
    <property type="project" value="InterPro"/>
</dbReference>
<dbReference type="Proteomes" id="UP001172673">
    <property type="component" value="Unassembled WGS sequence"/>
</dbReference>